<dbReference type="PANTHER" id="PTHR21255:SF7">
    <property type="entry name" value="DYNEIN LIGHT CHAIN TCTEX-TYPE PROTEIN 2B"/>
    <property type="match status" value="1"/>
</dbReference>
<dbReference type="InterPro" id="IPR038586">
    <property type="entry name" value="Tctex-1-like_sf"/>
</dbReference>
<dbReference type="GO" id="GO:0007018">
    <property type="term" value="P:microtubule-based movement"/>
    <property type="evidence" value="ECO:0007669"/>
    <property type="project" value="TreeGrafter"/>
</dbReference>
<organism evidence="2 3">
    <name type="scientific">Crassostrea virginica</name>
    <name type="common">Eastern oyster</name>
    <dbReference type="NCBI Taxonomy" id="6565"/>
    <lineage>
        <taxon>Eukaryota</taxon>
        <taxon>Metazoa</taxon>
        <taxon>Spiralia</taxon>
        <taxon>Lophotrochozoa</taxon>
        <taxon>Mollusca</taxon>
        <taxon>Bivalvia</taxon>
        <taxon>Autobranchia</taxon>
        <taxon>Pteriomorphia</taxon>
        <taxon>Ostreida</taxon>
        <taxon>Ostreoidea</taxon>
        <taxon>Ostreidae</taxon>
        <taxon>Crassostrea</taxon>
    </lineage>
</organism>
<dbReference type="GO" id="GO:0045505">
    <property type="term" value="F:dynein intermediate chain binding"/>
    <property type="evidence" value="ECO:0007669"/>
    <property type="project" value="TreeGrafter"/>
</dbReference>
<dbReference type="CDD" id="cd21451">
    <property type="entry name" value="DLC-like_TCTEX1D"/>
    <property type="match status" value="1"/>
</dbReference>
<accession>A0A8B8APB4</accession>
<dbReference type="Gene3D" id="3.30.1140.40">
    <property type="entry name" value="Tctex-1"/>
    <property type="match status" value="1"/>
</dbReference>
<dbReference type="GO" id="GO:0005737">
    <property type="term" value="C:cytoplasm"/>
    <property type="evidence" value="ECO:0007669"/>
    <property type="project" value="TreeGrafter"/>
</dbReference>
<dbReference type="Pfam" id="PF03645">
    <property type="entry name" value="Tctex-1"/>
    <property type="match status" value="1"/>
</dbReference>
<dbReference type="OrthoDB" id="10248487at2759"/>
<keyword evidence="2" id="KW-1185">Reference proteome</keyword>
<comment type="similarity">
    <text evidence="1">Belongs to the dynein light chain Tctex-type family.</text>
</comment>
<evidence type="ECO:0000313" key="2">
    <source>
        <dbReference type="Proteomes" id="UP000694844"/>
    </source>
</evidence>
<dbReference type="Proteomes" id="UP000694844">
    <property type="component" value="Chromosome 7"/>
</dbReference>
<sequence>MHFTESFYSKSSASLPAISEIGTEDDPDSFFRTALQIQLETAEDTLNRDLGIPEEIPDEKKNAKPSMTSSKFLQLMTGKPIFHITSPPQDSTSPDFLSPLLDDRRPSMVDLTKAFTVNKIAKTLVTKQKTRLQKLEETGNFTINVPLRKFMPGLVKAHVYQILKTHLRHVKYDPRGCRSLSQSLSDEIRDAVKELKFPRYKFVSVVTIGQLENATTRMCSRSLWNSSTDNYACAEFRNRTLYAVAIVFATFLD</sequence>
<dbReference type="GO" id="GO:0005868">
    <property type="term" value="C:cytoplasmic dynein complex"/>
    <property type="evidence" value="ECO:0007669"/>
    <property type="project" value="TreeGrafter"/>
</dbReference>
<proteinExistence type="inferred from homology"/>
<dbReference type="AlphaFoldDB" id="A0A8B8APB4"/>
<dbReference type="KEGG" id="cvn:111103200"/>
<dbReference type="InterPro" id="IPR005334">
    <property type="entry name" value="Tctex-1-like"/>
</dbReference>
<name>A0A8B8APB4_CRAVI</name>
<reference evidence="3" key="1">
    <citation type="submission" date="2025-08" db="UniProtKB">
        <authorList>
            <consortium name="RefSeq"/>
        </authorList>
    </citation>
    <scope>IDENTIFICATION</scope>
    <source>
        <tissue evidence="3">Whole sample</tissue>
    </source>
</reference>
<evidence type="ECO:0000313" key="3">
    <source>
        <dbReference type="RefSeq" id="XP_022291984.1"/>
    </source>
</evidence>
<dbReference type="RefSeq" id="XP_022291984.1">
    <property type="nucleotide sequence ID" value="XM_022436276.1"/>
</dbReference>
<gene>
    <name evidence="3" type="primary">LOC111103200</name>
</gene>
<dbReference type="GeneID" id="111103200"/>
<evidence type="ECO:0000256" key="1">
    <source>
        <dbReference type="ARBA" id="ARBA00005361"/>
    </source>
</evidence>
<dbReference type="PANTHER" id="PTHR21255">
    <property type="entry name" value="T-COMPLEX-ASSOCIATED-TESTIS-EXPRESSED 1/ DYNEIN LIGHT CHAIN"/>
    <property type="match status" value="1"/>
</dbReference>
<protein>
    <submittedName>
        <fullName evidence="3">Tctex1 domain-containing protein 3-like</fullName>
    </submittedName>
</protein>